<name>A0ABQ9DYU7_TEGGR</name>
<dbReference type="Gene3D" id="2.40.50.140">
    <property type="entry name" value="Nucleic acid-binding proteins"/>
    <property type="match status" value="1"/>
</dbReference>
<evidence type="ECO:0000259" key="6">
    <source>
        <dbReference type="Pfam" id="PF00152"/>
    </source>
</evidence>
<keyword evidence="5" id="KW-0030">Aminoacyl-tRNA synthetase</keyword>
<keyword evidence="8" id="KW-1185">Reference proteome</keyword>
<protein>
    <recommendedName>
        <fullName evidence="6">Aminoacyl-tRNA synthetase class II (D/K/N) domain-containing protein</fullName>
    </recommendedName>
</protein>
<accession>A0ABQ9DYU7</accession>
<dbReference type="Gene3D" id="3.30.930.10">
    <property type="entry name" value="Bira Bifunctional Protein, Domain 2"/>
    <property type="match status" value="1"/>
</dbReference>
<evidence type="ECO:0000313" key="7">
    <source>
        <dbReference type="EMBL" id="KAJ8298070.1"/>
    </source>
</evidence>
<evidence type="ECO:0000256" key="3">
    <source>
        <dbReference type="ARBA" id="ARBA00022840"/>
    </source>
</evidence>
<feature type="domain" description="Aminoacyl-tRNA synthetase class II (D/K/N)" evidence="6">
    <location>
        <begin position="133"/>
        <end position="248"/>
    </location>
</feature>
<dbReference type="Pfam" id="PF00152">
    <property type="entry name" value="tRNA-synt_2"/>
    <property type="match status" value="1"/>
</dbReference>
<keyword evidence="3" id="KW-0067">ATP-binding</keyword>
<dbReference type="PANTHER" id="PTHR22594">
    <property type="entry name" value="ASPARTYL/LYSYL-TRNA SYNTHETASE"/>
    <property type="match status" value="1"/>
</dbReference>
<reference evidence="7 8" key="1">
    <citation type="submission" date="2022-12" db="EMBL/GenBank/DDBJ databases">
        <title>Chromosome-level genome of Tegillarca granosa.</title>
        <authorList>
            <person name="Kim J."/>
        </authorList>
    </citation>
    <scope>NUCLEOTIDE SEQUENCE [LARGE SCALE GENOMIC DNA]</scope>
    <source>
        <strain evidence="7">Teg-2019</strain>
        <tissue evidence="7">Adductor muscle</tissue>
    </source>
</reference>
<dbReference type="SUPFAM" id="SSF55681">
    <property type="entry name" value="Class II aaRS and biotin synthetases"/>
    <property type="match status" value="1"/>
</dbReference>
<dbReference type="EMBL" id="JARBDR010000923">
    <property type="protein sequence ID" value="KAJ8298070.1"/>
    <property type="molecule type" value="Genomic_DNA"/>
</dbReference>
<dbReference type="InterPro" id="IPR045864">
    <property type="entry name" value="aa-tRNA-synth_II/BPL/LPL"/>
</dbReference>
<keyword evidence="4" id="KW-0648">Protein biosynthesis</keyword>
<proteinExistence type="predicted"/>
<organism evidence="7 8">
    <name type="scientific">Tegillarca granosa</name>
    <name type="common">Malaysian cockle</name>
    <name type="synonym">Anadara granosa</name>
    <dbReference type="NCBI Taxonomy" id="220873"/>
    <lineage>
        <taxon>Eukaryota</taxon>
        <taxon>Metazoa</taxon>
        <taxon>Spiralia</taxon>
        <taxon>Lophotrochozoa</taxon>
        <taxon>Mollusca</taxon>
        <taxon>Bivalvia</taxon>
        <taxon>Autobranchia</taxon>
        <taxon>Pteriomorphia</taxon>
        <taxon>Arcoida</taxon>
        <taxon>Arcoidea</taxon>
        <taxon>Arcidae</taxon>
        <taxon>Tegillarca</taxon>
    </lineage>
</organism>
<keyword evidence="2" id="KW-0547">Nucleotide-binding</keyword>
<dbReference type="SUPFAM" id="SSF50249">
    <property type="entry name" value="Nucleic acid-binding proteins"/>
    <property type="match status" value="1"/>
</dbReference>
<gene>
    <name evidence="7" type="ORF">KUTeg_024601</name>
</gene>
<dbReference type="Proteomes" id="UP001217089">
    <property type="component" value="Unassembled WGS sequence"/>
</dbReference>
<evidence type="ECO:0000256" key="5">
    <source>
        <dbReference type="ARBA" id="ARBA00023146"/>
    </source>
</evidence>
<evidence type="ECO:0000313" key="8">
    <source>
        <dbReference type="Proteomes" id="UP001217089"/>
    </source>
</evidence>
<dbReference type="PANTHER" id="PTHR22594:SF34">
    <property type="entry name" value="ASPARAGINE--TRNA LIGASE, MITOCHONDRIAL-RELATED"/>
    <property type="match status" value="1"/>
</dbReference>
<sequence length="256" mass="29184">MQLSNMSAPITRFRLQQLLRRFRGASSVSFAKYSSLRQNLANILSSDLSKGAEHLCAEGWVKSIRKYKDVTFLHLSDGSSPEYLQVLANQDLCSDVTYGSCISVTGNLAYPLHYKENESYDFLRSILHLKPKTKFTSSLLRENGFCYIHTPILTSNDCEGAGETFLVEPEKKMVLDELSSDDESETMTHFFRHPAYLSVSGQLQLEAVTGGFSRAYNFGPIMRADRSNTRYHLSEFYMIESEMAFKNLKIKRMFLD</sequence>
<evidence type="ECO:0000256" key="1">
    <source>
        <dbReference type="ARBA" id="ARBA00022598"/>
    </source>
</evidence>
<dbReference type="InterPro" id="IPR012340">
    <property type="entry name" value="NA-bd_OB-fold"/>
</dbReference>
<evidence type="ECO:0000256" key="4">
    <source>
        <dbReference type="ARBA" id="ARBA00022917"/>
    </source>
</evidence>
<dbReference type="InterPro" id="IPR004364">
    <property type="entry name" value="Aa-tRNA-synt_II"/>
</dbReference>
<evidence type="ECO:0000256" key="2">
    <source>
        <dbReference type="ARBA" id="ARBA00022741"/>
    </source>
</evidence>
<keyword evidence="1" id="KW-0436">Ligase</keyword>
<comment type="caution">
    <text evidence="7">The sequence shown here is derived from an EMBL/GenBank/DDBJ whole genome shotgun (WGS) entry which is preliminary data.</text>
</comment>